<evidence type="ECO:0000256" key="8">
    <source>
        <dbReference type="ARBA" id="ARBA00022917"/>
    </source>
</evidence>
<dbReference type="GO" id="GO:0005829">
    <property type="term" value="C:cytosol"/>
    <property type="evidence" value="ECO:0007669"/>
    <property type="project" value="TreeGrafter"/>
</dbReference>
<keyword evidence="4 11" id="KW-0963">Cytoplasm</keyword>
<keyword evidence="8 11" id="KW-0648">Protein biosynthesis</keyword>
<feature type="domain" description="DALR anticodon binding" evidence="12">
    <location>
        <begin position="575"/>
        <end position="675"/>
    </location>
</feature>
<dbReference type="NCBIfam" id="TIGR00211">
    <property type="entry name" value="glyS"/>
    <property type="match status" value="1"/>
</dbReference>
<name>A0A516GWQ2_9PROT</name>
<comment type="similarity">
    <text evidence="2 11">Belongs to the class-II aminoacyl-tRNA synthetase family.</text>
</comment>
<dbReference type="InterPro" id="IPR006194">
    <property type="entry name" value="Gly-tRNA-synth_heterodimer"/>
</dbReference>
<comment type="catalytic activity">
    <reaction evidence="10 11">
        <text>tRNA(Gly) + glycine + ATP = glycyl-tRNA(Gly) + AMP + diphosphate</text>
        <dbReference type="Rhea" id="RHEA:16013"/>
        <dbReference type="Rhea" id="RHEA-COMP:9664"/>
        <dbReference type="Rhea" id="RHEA-COMP:9683"/>
        <dbReference type="ChEBI" id="CHEBI:30616"/>
        <dbReference type="ChEBI" id="CHEBI:33019"/>
        <dbReference type="ChEBI" id="CHEBI:57305"/>
        <dbReference type="ChEBI" id="CHEBI:78442"/>
        <dbReference type="ChEBI" id="CHEBI:78522"/>
        <dbReference type="ChEBI" id="CHEBI:456215"/>
        <dbReference type="EC" id="6.1.1.14"/>
    </reaction>
</comment>
<dbReference type="Pfam" id="PF05746">
    <property type="entry name" value="DALR_1"/>
    <property type="match status" value="1"/>
</dbReference>
<keyword evidence="9 11" id="KW-0030">Aminoacyl-tRNA synthetase</keyword>
<protein>
    <recommendedName>
        <fullName evidence="11">Glycine--tRNA ligase beta subunit</fullName>
        <ecNumber evidence="11">6.1.1.14</ecNumber>
    </recommendedName>
    <alternativeName>
        <fullName evidence="11">Glycyl-tRNA synthetase beta subunit</fullName>
        <shortName evidence="11">GlyRS</shortName>
    </alternativeName>
</protein>
<dbReference type="KEGG" id="fer:FNB15_01085"/>
<comment type="subcellular location">
    <subcellularLocation>
        <location evidence="1 11">Cytoplasm</location>
    </subcellularLocation>
</comment>
<dbReference type="InterPro" id="IPR015944">
    <property type="entry name" value="Gly-tRNA-synth_bsu"/>
</dbReference>
<dbReference type="Proteomes" id="UP000317496">
    <property type="component" value="Chromosome"/>
</dbReference>
<dbReference type="EMBL" id="CP041636">
    <property type="protein sequence ID" value="QDO95957.1"/>
    <property type="molecule type" value="Genomic_DNA"/>
</dbReference>
<dbReference type="PRINTS" id="PR01045">
    <property type="entry name" value="TRNASYNTHGB"/>
</dbReference>
<dbReference type="PANTHER" id="PTHR30075">
    <property type="entry name" value="GLYCYL-TRNA SYNTHETASE"/>
    <property type="match status" value="1"/>
</dbReference>
<evidence type="ECO:0000256" key="1">
    <source>
        <dbReference type="ARBA" id="ARBA00004496"/>
    </source>
</evidence>
<dbReference type="Pfam" id="PF02092">
    <property type="entry name" value="tRNA_synt_2f"/>
    <property type="match status" value="1"/>
</dbReference>
<evidence type="ECO:0000256" key="10">
    <source>
        <dbReference type="ARBA" id="ARBA00047937"/>
    </source>
</evidence>
<dbReference type="HAMAP" id="MF_00255">
    <property type="entry name" value="Gly_tRNA_synth_beta"/>
    <property type="match status" value="1"/>
</dbReference>
<evidence type="ECO:0000256" key="7">
    <source>
        <dbReference type="ARBA" id="ARBA00022840"/>
    </source>
</evidence>
<proteinExistence type="inferred from homology"/>
<evidence type="ECO:0000256" key="4">
    <source>
        <dbReference type="ARBA" id="ARBA00022490"/>
    </source>
</evidence>
<gene>
    <name evidence="11" type="primary">glyS</name>
    <name evidence="13" type="ORF">FNB15_01085</name>
</gene>
<dbReference type="GO" id="GO:0005524">
    <property type="term" value="F:ATP binding"/>
    <property type="evidence" value="ECO:0007669"/>
    <property type="project" value="UniProtKB-UniRule"/>
</dbReference>
<evidence type="ECO:0000259" key="12">
    <source>
        <dbReference type="Pfam" id="PF05746"/>
    </source>
</evidence>
<dbReference type="AlphaFoldDB" id="A0A516GWQ2"/>
<evidence type="ECO:0000256" key="5">
    <source>
        <dbReference type="ARBA" id="ARBA00022598"/>
    </source>
</evidence>
<evidence type="ECO:0000313" key="14">
    <source>
        <dbReference type="Proteomes" id="UP000317496"/>
    </source>
</evidence>
<dbReference type="GO" id="GO:0006420">
    <property type="term" value="P:arginyl-tRNA aminoacylation"/>
    <property type="evidence" value="ECO:0007669"/>
    <property type="project" value="InterPro"/>
</dbReference>
<dbReference type="PANTHER" id="PTHR30075:SF2">
    <property type="entry name" value="GLYCINE--TRNA LIGASE, CHLOROPLASTIC_MITOCHONDRIAL 2"/>
    <property type="match status" value="1"/>
</dbReference>
<reference evidence="13 14" key="1">
    <citation type="submission" date="2019-07" db="EMBL/GenBank/DDBJ databases">
        <title>Genome sequencing for Ferrovibrio sp. K5.</title>
        <authorList>
            <person name="Park S.-J."/>
        </authorList>
    </citation>
    <scope>NUCLEOTIDE SEQUENCE [LARGE SCALE GENOMIC DNA]</scope>
    <source>
        <strain evidence="13 14">K5</strain>
    </source>
</reference>
<dbReference type="SUPFAM" id="SSF109604">
    <property type="entry name" value="HD-domain/PDEase-like"/>
    <property type="match status" value="1"/>
</dbReference>
<dbReference type="GO" id="GO:0004814">
    <property type="term" value="F:arginine-tRNA ligase activity"/>
    <property type="evidence" value="ECO:0007669"/>
    <property type="project" value="InterPro"/>
</dbReference>
<comment type="subunit">
    <text evidence="3 11">Tetramer of two alpha and two beta subunits.</text>
</comment>
<evidence type="ECO:0000313" key="13">
    <source>
        <dbReference type="EMBL" id="QDO95957.1"/>
    </source>
</evidence>
<dbReference type="PROSITE" id="PS50861">
    <property type="entry name" value="AA_TRNA_LIGASE_II_GLYAB"/>
    <property type="match status" value="1"/>
</dbReference>
<evidence type="ECO:0000256" key="3">
    <source>
        <dbReference type="ARBA" id="ARBA00011209"/>
    </source>
</evidence>
<evidence type="ECO:0000256" key="9">
    <source>
        <dbReference type="ARBA" id="ARBA00023146"/>
    </source>
</evidence>
<dbReference type="InterPro" id="IPR008909">
    <property type="entry name" value="DALR_anticod-bd"/>
</dbReference>
<organism evidence="13 14">
    <name type="scientific">Ferrovibrio terrae</name>
    <dbReference type="NCBI Taxonomy" id="2594003"/>
    <lineage>
        <taxon>Bacteria</taxon>
        <taxon>Pseudomonadati</taxon>
        <taxon>Pseudomonadota</taxon>
        <taxon>Alphaproteobacteria</taxon>
        <taxon>Rhodospirillales</taxon>
        <taxon>Rhodospirillaceae</taxon>
        <taxon>Ferrovibrio</taxon>
    </lineage>
</organism>
<keyword evidence="14" id="KW-1185">Reference proteome</keyword>
<dbReference type="GO" id="GO:0006426">
    <property type="term" value="P:glycyl-tRNA aminoacylation"/>
    <property type="evidence" value="ECO:0007669"/>
    <property type="project" value="UniProtKB-UniRule"/>
</dbReference>
<evidence type="ECO:0000256" key="11">
    <source>
        <dbReference type="HAMAP-Rule" id="MF_00255"/>
    </source>
</evidence>
<accession>A0A516GWQ2</accession>
<sequence length="690" mass="76269">MLGELLLELHSEEIPARMQQRAAEDLQRLVTDLLKKSGLHFDKTESYVTPRRLALVVRGLPRMQDAVREEKKGPRVGSPDAAVQGFLRGAGLTSLDSCEKRDTGKGEFWFAIVEKPGEATKDALRRLIPDALAALPWPKSMRWADQPMRWVRPLHSIICLFEGETVPFTFGHLTASDTTCGHRFQAPARFSVRDAGDYLRRLRVAYVEPDFATRRAAVLKDAAFAAGNEDLVLVDDPGLADEVTGLVEQPVVLLGRIPQDFMSVPREVLTTTMRTHQKYFALNTKDGALAPRFVIVANTMTDDGGKQVIAGNERVLNARLSDAKFFWDQDRKVTLESRLPALKDIVFHARLGTVAQKVERVERLAYEIASALHADAKQARRAAKLAKADLVSGLVGEFPELQGVMGRYYALNDGEPAEVAEAIAQHYAPQGPNDRCPTAPVSVAVALADKIDTLAGFFAIDEKPTGSKDPFALRRAALGVIRLILENRLALPLKVLFRSALSLQIAQAESERSPTEELMQFFVDRLKVYLREQGVRHDLVAAIFAKGNDDDLLRILAKVEALRGFLTDGEGANLLVAYRRANNIVRAEMKKTPDLKLGEIDGKLIAQDEERVLVAALGDLGREASGKTQDEADFRHYLATLARLRAPVDAFFDRVTVNADVTTVRRNRLSLLSAVVGSMDRIADFSQIEG</sequence>
<dbReference type="OrthoDB" id="9775440at2"/>
<evidence type="ECO:0000256" key="6">
    <source>
        <dbReference type="ARBA" id="ARBA00022741"/>
    </source>
</evidence>
<keyword evidence="6 11" id="KW-0547">Nucleotide-binding</keyword>
<dbReference type="GO" id="GO:0004820">
    <property type="term" value="F:glycine-tRNA ligase activity"/>
    <property type="evidence" value="ECO:0007669"/>
    <property type="project" value="UniProtKB-UniRule"/>
</dbReference>
<keyword evidence="5 11" id="KW-0436">Ligase</keyword>
<dbReference type="RefSeq" id="WP_144066938.1">
    <property type="nucleotide sequence ID" value="NZ_CP041636.1"/>
</dbReference>
<keyword evidence="7 11" id="KW-0067">ATP-binding</keyword>
<dbReference type="EC" id="6.1.1.14" evidence="11"/>
<evidence type="ECO:0000256" key="2">
    <source>
        <dbReference type="ARBA" id="ARBA00008226"/>
    </source>
</evidence>